<proteinExistence type="predicted"/>
<dbReference type="Gramene" id="CDF37893">
    <property type="protein sequence ID" value="CDF37893"/>
    <property type="gene ID" value="CHC_T00000025001"/>
</dbReference>
<keyword evidence="2" id="KW-1185">Reference proteome</keyword>
<sequence length="91" mass="9627">MEKGAMAAGNLWKVGREAGVKALHDKVDVPRGARGATAGMKAGSILDEWVENTNARMAQGYGGVVRVGLSLRSGTGVVVSRGEFEEYKYVT</sequence>
<dbReference type="AlphaFoldDB" id="R7QJG5"/>
<organism evidence="1 2">
    <name type="scientific">Chondrus crispus</name>
    <name type="common">Carrageen Irish moss</name>
    <name type="synonym">Polymorpha crispa</name>
    <dbReference type="NCBI Taxonomy" id="2769"/>
    <lineage>
        <taxon>Eukaryota</taxon>
        <taxon>Rhodophyta</taxon>
        <taxon>Florideophyceae</taxon>
        <taxon>Rhodymeniophycidae</taxon>
        <taxon>Gigartinales</taxon>
        <taxon>Gigartinaceae</taxon>
        <taxon>Chondrus</taxon>
    </lineage>
</organism>
<dbReference type="KEGG" id="ccp:CHC_T00000025001"/>
<evidence type="ECO:0000313" key="2">
    <source>
        <dbReference type="Proteomes" id="UP000012073"/>
    </source>
</evidence>
<name>R7QJG5_CHOCR</name>
<dbReference type="EMBL" id="HG001883">
    <property type="protein sequence ID" value="CDF37893.1"/>
    <property type="molecule type" value="Genomic_DNA"/>
</dbReference>
<dbReference type="RefSeq" id="XP_005717764.1">
    <property type="nucleotide sequence ID" value="XM_005717707.1"/>
</dbReference>
<evidence type="ECO:0000313" key="1">
    <source>
        <dbReference type="EMBL" id="CDF37893.1"/>
    </source>
</evidence>
<protein>
    <submittedName>
        <fullName evidence="1">Uncharacterized protein</fullName>
    </submittedName>
</protein>
<gene>
    <name evidence="1" type="ORF">CHC_T00000025001</name>
</gene>
<accession>R7QJG5</accession>
<reference evidence="2" key="1">
    <citation type="journal article" date="2013" name="Proc. Natl. Acad. Sci. U.S.A.">
        <title>Genome structure and metabolic features in the red seaweed Chondrus crispus shed light on evolution of the Archaeplastida.</title>
        <authorList>
            <person name="Collen J."/>
            <person name="Porcel B."/>
            <person name="Carre W."/>
            <person name="Ball S.G."/>
            <person name="Chaparro C."/>
            <person name="Tonon T."/>
            <person name="Barbeyron T."/>
            <person name="Michel G."/>
            <person name="Noel B."/>
            <person name="Valentin K."/>
            <person name="Elias M."/>
            <person name="Artiguenave F."/>
            <person name="Arun A."/>
            <person name="Aury J.M."/>
            <person name="Barbosa-Neto J.F."/>
            <person name="Bothwell J.H."/>
            <person name="Bouget F.Y."/>
            <person name="Brillet L."/>
            <person name="Cabello-Hurtado F."/>
            <person name="Capella-Gutierrez S."/>
            <person name="Charrier B."/>
            <person name="Cladiere L."/>
            <person name="Cock J.M."/>
            <person name="Coelho S.M."/>
            <person name="Colleoni C."/>
            <person name="Czjzek M."/>
            <person name="Da Silva C."/>
            <person name="Delage L."/>
            <person name="Denoeud F."/>
            <person name="Deschamps P."/>
            <person name="Dittami S.M."/>
            <person name="Gabaldon T."/>
            <person name="Gachon C.M."/>
            <person name="Groisillier A."/>
            <person name="Herve C."/>
            <person name="Jabbari K."/>
            <person name="Katinka M."/>
            <person name="Kloareg B."/>
            <person name="Kowalczyk N."/>
            <person name="Labadie K."/>
            <person name="Leblanc C."/>
            <person name="Lopez P.J."/>
            <person name="McLachlan D.H."/>
            <person name="Meslet-Cladiere L."/>
            <person name="Moustafa A."/>
            <person name="Nehr Z."/>
            <person name="Nyvall Collen P."/>
            <person name="Panaud O."/>
            <person name="Partensky F."/>
            <person name="Poulain J."/>
            <person name="Rensing S.A."/>
            <person name="Rousvoal S."/>
            <person name="Samson G."/>
            <person name="Symeonidi A."/>
            <person name="Weissenbach J."/>
            <person name="Zambounis A."/>
            <person name="Wincker P."/>
            <person name="Boyen C."/>
        </authorList>
    </citation>
    <scope>NUCLEOTIDE SEQUENCE [LARGE SCALE GENOMIC DNA]</scope>
    <source>
        <strain evidence="2">cv. Stackhouse</strain>
    </source>
</reference>
<dbReference type="GeneID" id="17325498"/>
<dbReference type="Proteomes" id="UP000012073">
    <property type="component" value="Unassembled WGS sequence"/>
</dbReference>